<dbReference type="EMBL" id="JJQC01000147">
    <property type="protein sequence ID" value="KKH17139.1"/>
    <property type="molecule type" value="Genomic_DNA"/>
</dbReference>
<evidence type="ECO:0000313" key="5">
    <source>
        <dbReference type="Proteomes" id="UP000034064"/>
    </source>
</evidence>
<dbReference type="EMBL" id="JJQA01000061">
    <property type="protein sequence ID" value="KKH17340.1"/>
    <property type="molecule type" value="Genomic_DNA"/>
</dbReference>
<accession>A0A0F8LM01</accession>
<dbReference type="AlphaFoldDB" id="A0A0F8LM01"/>
<proteinExistence type="predicted"/>
<comment type="caution">
    <text evidence="3">The sequence shown here is derived from an EMBL/GenBank/DDBJ whole genome shotgun (WGS) entry which is preliminary data.</text>
</comment>
<dbReference type="PATRIC" id="fig|2209.48.peg.2739"/>
<evidence type="ECO:0000313" key="1">
    <source>
        <dbReference type="EMBL" id="KKH15823.1"/>
    </source>
</evidence>
<gene>
    <name evidence="3" type="ORF">DU44_12725</name>
    <name evidence="1" type="ORF">DU48_11910</name>
    <name evidence="2" type="ORF">DU65_12980</name>
</gene>
<evidence type="ECO:0000313" key="2">
    <source>
        <dbReference type="EMBL" id="KKH17139.1"/>
    </source>
</evidence>
<dbReference type="Proteomes" id="UP000033987">
    <property type="component" value="Unassembled WGS sequence"/>
</dbReference>
<dbReference type="Proteomes" id="UP000034064">
    <property type="component" value="Unassembled WGS sequence"/>
</dbReference>
<name>A0A0F8LM01_METMZ</name>
<evidence type="ECO:0000313" key="6">
    <source>
        <dbReference type="Proteomes" id="UP000034733"/>
    </source>
</evidence>
<dbReference type="Proteomes" id="UP000034733">
    <property type="component" value="Unassembled WGS sequence"/>
</dbReference>
<dbReference type="EMBL" id="JJQB01000137">
    <property type="protein sequence ID" value="KKH15823.1"/>
    <property type="molecule type" value="Genomic_DNA"/>
</dbReference>
<evidence type="ECO:0000313" key="3">
    <source>
        <dbReference type="EMBL" id="KKH17340.1"/>
    </source>
</evidence>
<evidence type="ECO:0000313" key="4">
    <source>
        <dbReference type="Proteomes" id="UP000033987"/>
    </source>
</evidence>
<dbReference type="RefSeq" id="WP_048044871.1">
    <property type="nucleotide sequence ID" value="NZ_JJQA01000061.1"/>
</dbReference>
<sequence length="119" mass="13977">MTIHSAEETSTGKIESFYLFFDTNLFYSPKVTYSIFKTKLMEDILNLRNSFNEVFAGYRNIKVLIPKLVVDEIYSIKANIIKLEISNFQEKVKHLEEEKLKNSLENIKRTAHFELCLYG</sequence>
<reference evidence="4 5" key="1">
    <citation type="journal article" date="2015" name="ISME J.">
        <title>Genomic and phenotypic differentiation among Methanosarcina mazei populations from Columbia River sediment.</title>
        <authorList>
            <person name="Youngblut N.D."/>
            <person name="Wirth J.S."/>
            <person name="Henriksen J.R."/>
            <person name="Smith M."/>
            <person name="Simon H."/>
            <person name="Metcalf W.W."/>
            <person name="Whitaker R.J."/>
        </authorList>
    </citation>
    <scope>NUCLEOTIDE SEQUENCE [LARGE SCALE GENOMIC DNA]</scope>
    <source>
        <strain evidence="3 5">1.F.A.1A.3</strain>
        <strain evidence="1 6">1.F.A.1B.3</strain>
        <strain evidence="2 4">1.F.A.1B.4</strain>
    </source>
</reference>
<organism evidence="3 5">
    <name type="scientific">Methanosarcina mazei</name>
    <name type="common">Methanosarcina frisia</name>
    <dbReference type="NCBI Taxonomy" id="2209"/>
    <lineage>
        <taxon>Archaea</taxon>
        <taxon>Methanobacteriati</taxon>
        <taxon>Methanobacteriota</taxon>
        <taxon>Stenosarchaea group</taxon>
        <taxon>Methanomicrobia</taxon>
        <taxon>Methanosarcinales</taxon>
        <taxon>Methanosarcinaceae</taxon>
        <taxon>Methanosarcina</taxon>
    </lineage>
</organism>
<protein>
    <submittedName>
        <fullName evidence="3">Uncharacterized protein</fullName>
    </submittedName>
</protein>